<accession>A0AAN7W8T0</accession>
<proteinExistence type="predicted"/>
<organism evidence="1 2">
    <name type="scientific">Elasticomyces elasticus</name>
    <dbReference type="NCBI Taxonomy" id="574655"/>
    <lineage>
        <taxon>Eukaryota</taxon>
        <taxon>Fungi</taxon>
        <taxon>Dikarya</taxon>
        <taxon>Ascomycota</taxon>
        <taxon>Pezizomycotina</taxon>
        <taxon>Dothideomycetes</taxon>
        <taxon>Dothideomycetidae</taxon>
        <taxon>Mycosphaerellales</taxon>
        <taxon>Teratosphaeriaceae</taxon>
        <taxon>Elasticomyces</taxon>
    </lineage>
</organism>
<comment type="caution">
    <text evidence="1">The sequence shown here is derived from an EMBL/GenBank/DDBJ whole genome shotgun (WGS) entry which is preliminary data.</text>
</comment>
<dbReference type="EMBL" id="JAVRQU010000019">
    <property type="protein sequence ID" value="KAK5692492.1"/>
    <property type="molecule type" value="Genomic_DNA"/>
</dbReference>
<dbReference type="Proteomes" id="UP001310594">
    <property type="component" value="Unassembled WGS sequence"/>
</dbReference>
<sequence length="102" mass="11059">MRDLCDLVHGNTIIGVSGPKAAARIYKLAVVMDKYRCTQILDLQAQGLLLGYWDKHGQVALEEKRAAAQAKIAYGLPQLGMPICSSHDDESELSEAMSVTLG</sequence>
<evidence type="ECO:0000313" key="2">
    <source>
        <dbReference type="Proteomes" id="UP001310594"/>
    </source>
</evidence>
<dbReference type="AlphaFoldDB" id="A0AAN7W8T0"/>
<evidence type="ECO:0000313" key="1">
    <source>
        <dbReference type="EMBL" id="KAK5692492.1"/>
    </source>
</evidence>
<name>A0AAN7W8T0_9PEZI</name>
<reference evidence="1" key="1">
    <citation type="submission" date="2023-08" db="EMBL/GenBank/DDBJ databases">
        <title>Black Yeasts Isolated from many extreme environments.</title>
        <authorList>
            <person name="Coleine C."/>
            <person name="Stajich J.E."/>
            <person name="Selbmann L."/>
        </authorList>
    </citation>
    <scope>NUCLEOTIDE SEQUENCE</scope>
    <source>
        <strain evidence="1">CCFEE 5810</strain>
    </source>
</reference>
<protein>
    <submittedName>
        <fullName evidence="1">Uncharacterized protein</fullName>
    </submittedName>
</protein>
<gene>
    <name evidence="1" type="ORF">LTR97_010801</name>
</gene>